<reference evidence="2 3" key="1">
    <citation type="submission" date="2021-05" db="EMBL/GenBank/DDBJ databases">
        <title>The draft genome of Geobacter luticola JCM 17780.</title>
        <authorList>
            <person name="Xu Z."/>
            <person name="Masuda Y."/>
            <person name="Itoh H."/>
            <person name="Senoo K."/>
        </authorList>
    </citation>
    <scope>NUCLEOTIDE SEQUENCE [LARGE SCALE GENOMIC DNA]</scope>
    <source>
        <strain evidence="2 3">JCM 17780</strain>
    </source>
</reference>
<dbReference type="Pfam" id="PF19238">
    <property type="entry name" value="Radical_SAM_2"/>
    <property type="match status" value="1"/>
</dbReference>
<organism evidence="2 3">
    <name type="scientific">Geomobilimonas luticola</name>
    <dbReference type="NCBI Taxonomy" id="1114878"/>
    <lineage>
        <taxon>Bacteria</taxon>
        <taxon>Pseudomonadati</taxon>
        <taxon>Thermodesulfobacteriota</taxon>
        <taxon>Desulfuromonadia</taxon>
        <taxon>Geobacterales</taxon>
        <taxon>Geobacteraceae</taxon>
        <taxon>Geomobilimonas</taxon>
    </lineage>
</organism>
<dbReference type="SUPFAM" id="SSF102114">
    <property type="entry name" value="Radical SAM enzymes"/>
    <property type="match status" value="1"/>
</dbReference>
<dbReference type="Pfam" id="PF04459">
    <property type="entry name" value="DUF512"/>
    <property type="match status" value="1"/>
</dbReference>
<keyword evidence="3" id="KW-1185">Reference proteome</keyword>
<dbReference type="RefSeq" id="WP_214176048.1">
    <property type="nucleotide sequence ID" value="NZ_JAHCVK010000007.1"/>
</dbReference>
<feature type="domain" description="PDZ" evidence="1">
    <location>
        <begin position="1"/>
        <end position="78"/>
    </location>
</feature>
<dbReference type="InterPro" id="IPR036034">
    <property type="entry name" value="PDZ_sf"/>
</dbReference>
<dbReference type="SUPFAM" id="SSF50156">
    <property type="entry name" value="PDZ domain-like"/>
    <property type="match status" value="1"/>
</dbReference>
<gene>
    <name evidence="2" type="ORF">KI810_13285</name>
</gene>
<dbReference type="EMBL" id="JAHCVK010000007">
    <property type="protein sequence ID" value="MBT0654037.1"/>
    <property type="molecule type" value="Genomic_DNA"/>
</dbReference>
<sequence>MKNTNSSPTHTGLTIECVLPDSIAAELEIKAGDRLLAISGKPVRDIIDYTYLSTETELTLEIVKMNGEEWEMAVERGEGEPLGLILPTPVPKRCGNTCVFCFVHQLPRGMRSPLYVKDEDYRLSFLYGNYVTLANITSSDLARIKEQRLSPLYVSVHATETAVRETLLGNTAIKPLLPIMEELASAGISMHTQVVLCPGLNDGAVLERTVADMVALHPRVASLAVVPVGLTRHRKGLPLIEPVTSAYADEFITHWQARALDIADRLGEPFLYLADEFYIKAGREFPPLETYGDLPQLENGVGMVPLFLEEGKEVLAAAESSSPLTVTVVTGESAYSCLSLFLVELGKITGVTFRTIAVANRLFGESVTVAGLVAGRDILAALADLDLGDLVLIPDVMIKEGEGVFLDDLTIDELEESLQVRTVVVESTPAGIYGALAGR</sequence>
<dbReference type="PROSITE" id="PS50106">
    <property type="entry name" value="PDZ"/>
    <property type="match status" value="1"/>
</dbReference>
<dbReference type="InterPro" id="IPR041489">
    <property type="entry name" value="PDZ_6"/>
</dbReference>
<dbReference type="InterPro" id="IPR045375">
    <property type="entry name" value="Put_radical_SAM-like_N"/>
</dbReference>
<dbReference type="InterPro" id="IPR001478">
    <property type="entry name" value="PDZ"/>
</dbReference>
<evidence type="ECO:0000259" key="1">
    <source>
        <dbReference type="PROSITE" id="PS50106"/>
    </source>
</evidence>
<proteinExistence type="predicted"/>
<dbReference type="Pfam" id="PF17820">
    <property type="entry name" value="PDZ_6"/>
    <property type="match status" value="1"/>
</dbReference>
<dbReference type="Gene3D" id="2.30.42.10">
    <property type="match status" value="1"/>
</dbReference>
<dbReference type="Proteomes" id="UP000756860">
    <property type="component" value="Unassembled WGS sequence"/>
</dbReference>
<dbReference type="InterPro" id="IPR007549">
    <property type="entry name" value="DUF512"/>
</dbReference>
<protein>
    <submittedName>
        <fullName evidence="2">DUF512 domain-containing protein</fullName>
    </submittedName>
</protein>
<name>A0ABS5SFA9_9BACT</name>
<evidence type="ECO:0000313" key="2">
    <source>
        <dbReference type="EMBL" id="MBT0654037.1"/>
    </source>
</evidence>
<dbReference type="InterPro" id="IPR058240">
    <property type="entry name" value="rSAM_sf"/>
</dbReference>
<evidence type="ECO:0000313" key="3">
    <source>
        <dbReference type="Proteomes" id="UP000756860"/>
    </source>
</evidence>
<accession>A0ABS5SFA9</accession>
<comment type="caution">
    <text evidence="2">The sequence shown here is derived from an EMBL/GenBank/DDBJ whole genome shotgun (WGS) entry which is preliminary data.</text>
</comment>